<dbReference type="AlphaFoldDB" id="A0A9Q0R2D9"/>
<proteinExistence type="predicted"/>
<gene>
    <name evidence="1" type="ORF">NE237_031386</name>
</gene>
<dbReference type="EMBL" id="JAMYWD010000001">
    <property type="protein sequence ID" value="KAJ4980549.1"/>
    <property type="molecule type" value="Genomic_DNA"/>
</dbReference>
<protein>
    <submittedName>
        <fullName evidence="1">Uncharacterized protein</fullName>
    </submittedName>
</protein>
<dbReference type="Proteomes" id="UP001141806">
    <property type="component" value="Unassembled WGS sequence"/>
</dbReference>
<accession>A0A9Q0R2D9</accession>
<reference evidence="1" key="1">
    <citation type="journal article" date="2023" name="Plant J.">
        <title>The genome of the king protea, Protea cynaroides.</title>
        <authorList>
            <person name="Chang J."/>
            <person name="Duong T.A."/>
            <person name="Schoeman C."/>
            <person name="Ma X."/>
            <person name="Roodt D."/>
            <person name="Barker N."/>
            <person name="Li Z."/>
            <person name="Van de Peer Y."/>
            <person name="Mizrachi E."/>
        </authorList>
    </citation>
    <scope>NUCLEOTIDE SEQUENCE</scope>
    <source>
        <tissue evidence="1">Young leaves</tissue>
    </source>
</reference>
<name>A0A9Q0R2D9_9MAGN</name>
<keyword evidence="2" id="KW-1185">Reference proteome</keyword>
<evidence type="ECO:0000313" key="2">
    <source>
        <dbReference type="Proteomes" id="UP001141806"/>
    </source>
</evidence>
<organism evidence="1 2">
    <name type="scientific">Protea cynaroides</name>
    <dbReference type="NCBI Taxonomy" id="273540"/>
    <lineage>
        <taxon>Eukaryota</taxon>
        <taxon>Viridiplantae</taxon>
        <taxon>Streptophyta</taxon>
        <taxon>Embryophyta</taxon>
        <taxon>Tracheophyta</taxon>
        <taxon>Spermatophyta</taxon>
        <taxon>Magnoliopsida</taxon>
        <taxon>Proteales</taxon>
        <taxon>Proteaceae</taxon>
        <taxon>Protea</taxon>
    </lineage>
</organism>
<sequence>MIEGGWAAVGVWVLMVAGPGRLARLWCRWECDLQVGMRGFGQMQGDDELRLVMVEGHGYNREESWVGWLSQMLRYWVGGDGVQQSVRWWYDGLWWWGVIFNVFNPSFDIWVQSQPVPHGYLTSLSCRAGPTFFLTGMSLAYPSLGVRPSRPAMPRGHRGGLF</sequence>
<evidence type="ECO:0000313" key="1">
    <source>
        <dbReference type="EMBL" id="KAJ4980549.1"/>
    </source>
</evidence>
<comment type="caution">
    <text evidence="1">The sequence shown here is derived from an EMBL/GenBank/DDBJ whole genome shotgun (WGS) entry which is preliminary data.</text>
</comment>